<feature type="transmembrane region" description="Helical" evidence="12">
    <location>
        <begin position="16"/>
        <end position="38"/>
    </location>
</feature>
<evidence type="ECO:0000256" key="5">
    <source>
        <dbReference type="ARBA" id="ARBA00022502"/>
    </source>
</evidence>
<feature type="transmembrane region" description="Helical" evidence="12">
    <location>
        <begin position="370"/>
        <end position="394"/>
    </location>
</feature>
<keyword evidence="11 12" id="KW-0472">Membrane</keyword>
<evidence type="ECO:0000256" key="6">
    <source>
        <dbReference type="ARBA" id="ARBA00022676"/>
    </source>
</evidence>
<evidence type="ECO:0000256" key="3">
    <source>
        <dbReference type="ARBA" id="ARBA00008698"/>
    </source>
</evidence>
<keyword evidence="6 12" id="KW-0328">Glycosyltransferase</keyword>
<evidence type="ECO:0000256" key="8">
    <source>
        <dbReference type="ARBA" id="ARBA00022692"/>
    </source>
</evidence>
<evidence type="ECO:0000313" key="13">
    <source>
        <dbReference type="EMBL" id="SCV70371.1"/>
    </source>
</evidence>
<dbReference type="GO" id="GO:0004376">
    <property type="term" value="F:GPI mannosyltransferase activity"/>
    <property type="evidence" value="ECO:0007669"/>
    <property type="project" value="InterPro"/>
</dbReference>
<accession>A0A238FE41</accession>
<sequence length="464" mass="53312">MDVLAKLVTKTRDRPITSLIVLCLAQRVWTTVLLYVYFHLLPSWERTTLHESFHDPSIASVEAWNRWDTEHFVRIAVEGYQLEKETAFMPLLPMMMRWGAQWIERKTIDLSLDWTPATAPMIKNIVMCGMVLSTVGSIAAVLSLYHLTLTLFDSQFAHLTSLIYLFAPSPSTLHAVPYNEPFSAALSFLGMACFFNRRYLFAAVVWGLGTVLRAQSIVLGLGFFGWEFFLRGPKRRTGKYDISTLLMGIPRFLFFSTISIAPFVLFELHVHREFCLALPVSLKPRPWCSTGLRISYGFVQSHYWNNGLFNYWRPLQIPNFMFAAPVLYYSILASYRYYRTNVHAVICSTLPFLPARLLPPDRAITSNSSFLANTSLDLVPIIHLHTFNVLLILFYSHVQIILRLCVVNPVLFWFVASLIRDDLLLASDQKNPARGRRLGRTWWLYVSVWGQVSILLWALFLPPA</sequence>
<keyword evidence="5 12" id="KW-0337">GPI-anchor biosynthesis</keyword>
<comment type="subcellular location">
    <subcellularLocation>
        <location evidence="1 12">Endoplasmic reticulum membrane</location>
        <topology evidence="1 12">Multi-pass membrane protein</topology>
    </subcellularLocation>
</comment>
<dbReference type="STRING" id="269621.A0A238FE41"/>
<dbReference type="AlphaFoldDB" id="A0A238FE41"/>
<dbReference type="EMBL" id="FMSP01000005">
    <property type="protein sequence ID" value="SCV70371.1"/>
    <property type="molecule type" value="Genomic_DNA"/>
</dbReference>
<evidence type="ECO:0000256" key="10">
    <source>
        <dbReference type="ARBA" id="ARBA00022989"/>
    </source>
</evidence>
<feature type="transmembrane region" description="Helical" evidence="12">
    <location>
        <begin position="341"/>
        <end position="358"/>
    </location>
</feature>
<feature type="transmembrane region" description="Helical" evidence="12">
    <location>
        <begin position="441"/>
        <end position="460"/>
    </location>
</feature>
<keyword evidence="7 12" id="KW-0808">Transferase</keyword>
<keyword evidence="10 12" id="KW-1133">Transmembrane helix</keyword>
<keyword evidence="14" id="KW-1185">Reference proteome</keyword>
<evidence type="ECO:0000256" key="7">
    <source>
        <dbReference type="ARBA" id="ARBA00022679"/>
    </source>
</evidence>
<feature type="transmembrane region" description="Helical" evidence="12">
    <location>
        <begin position="317"/>
        <end position="335"/>
    </location>
</feature>
<dbReference type="InterPro" id="IPR007315">
    <property type="entry name" value="PIG-V/Gpi18"/>
</dbReference>
<dbReference type="Proteomes" id="UP000198372">
    <property type="component" value="Unassembled WGS sequence"/>
</dbReference>
<feature type="transmembrane region" description="Helical" evidence="12">
    <location>
        <begin position="245"/>
        <end position="266"/>
    </location>
</feature>
<dbReference type="GO" id="GO:0000009">
    <property type="term" value="F:alpha-1,6-mannosyltransferase activity"/>
    <property type="evidence" value="ECO:0007669"/>
    <property type="project" value="InterPro"/>
</dbReference>
<dbReference type="PANTHER" id="PTHR12468">
    <property type="entry name" value="GPI MANNOSYLTRANSFERASE 2"/>
    <property type="match status" value="1"/>
</dbReference>
<dbReference type="EC" id="2.4.1.-" evidence="12"/>
<comment type="pathway">
    <text evidence="2 12">Glycolipid biosynthesis; glycosylphosphatidylinositol-anchor biosynthesis.</text>
</comment>
<keyword evidence="9 12" id="KW-0256">Endoplasmic reticulum</keyword>
<dbReference type="PANTHER" id="PTHR12468:SF2">
    <property type="entry name" value="GPI MANNOSYLTRANSFERASE 2"/>
    <property type="match status" value="1"/>
</dbReference>
<dbReference type="OrthoDB" id="10252502at2759"/>
<protein>
    <recommendedName>
        <fullName evidence="4 12">GPI mannosyltransferase 2</fullName>
        <ecNumber evidence="12">2.4.1.-</ecNumber>
    </recommendedName>
</protein>
<dbReference type="GO" id="GO:0005789">
    <property type="term" value="C:endoplasmic reticulum membrane"/>
    <property type="evidence" value="ECO:0007669"/>
    <property type="project" value="UniProtKB-SubCell"/>
</dbReference>
<feature type="transmembrane region" description="Helical" evidence="12">
    <location>
        <begin position="199"/>
        <end position="225"/>
    </location>
</feature>
<feature type="transmembrane region" description="Helical" evidence="12">
    <location>
        <begin position="400"/>
        <end position="420"/>
    </location>
</feature>
<gene>
    <name evidence="13" type="ORF">BQ2448_1765</name>
</gene>
<proteinExistence type="inferred from homology"/>
<dbReference type="Pfam" id="PF04188">
    <property type="entry name" value="Mannosyl_trans2"/>
    <property type="match status" value="1"/>
</dbReference>
<keyword evidence="8 12" id="KW-0812">Transmembrane</keyword>
<feature type="transmembrane region" description="Helical" evidence="12">
    <location>
        <begin position="125"/>
        <end position="147"/>
    </location>
</feature>
<name>A0A238FE41_9BASI</name>
<organism evidence="13 14">
    <name type="scientific">Microbotryum intermedium</name>
    <dbReference type="NCBI Taxonomy" id="269621"/>
    <lineage>
        <taxon>Eukaryota</taxon>
        <taxon>Fungi</taxon>
        <taxon>Dikarya</taxon>
        <taxon>Basidiomycota</taxon>
        <taxon>Pucciniomycotina</taxon>
        <taxon>Microbotryomycetes</taxon>
        <taxon>Microbotryales</taxon>
        <taxon>Microbotryaceae</taxon>
        <taxon>Microbotryum</taxon>
    </lineage>
</organism>
<evidence type="ECO:0000256" key="11">
    <source>
        <dbReference type="ARBA" id="ARBA00023136"/>
    </source>
</evidence>
<dbReference type="GO" id="GO:0006506">
    <property type="term" value="P:GPI anchor biosynthetic process"/>
    <property type="evidence" value="ECO:0007669"/>
    <property type="project" value="UniProtKB-UniPathway"/>
</dbReference>
<evidence type="ECO:0000313" key="14">
    <source>
        <dbReference type="Proteomes" id="UP000198372"/>
    </source>
</evidence>
<comment type="function">
    <text evidence="12">Mannosyltransferase involved in glycosylphosphatidylinositol-anchor biosynthesis.</text>
</comment>
<dbReference type="UniPathway" id="UPA00196"/>
<evidence type="ECO:0000256" key="4">
    <source>
        <dbReference type="ARBA" id="ARBA00013795"/>
    </source>
</evidence>
<reference evidence="14" key="1">
    <citation type="submission" date="2016-09" db="EMBL/GenBank/DDBJ databases">
        <authorList>
            <person name="Jeantristanb JTB J.-T."/>
            <person name="Ricardo R."/>
        </authorList>
    </citation>
    <scope>NUCLEOTIDE SEQUENCE [LARGE SCALE GENOMIC DNA]</scope>
</reference>
<evidence type="ECO:0000256" key="1">
    <source>
        <dbReference type="ARBA" id="ARBA00004477"/>
    </source>
</evidence>
<dbReference type="GO" id="GO:0031501">
    <property type="term" value="C:mannosyltransferase complex"/>
    <property type="evidence" value="ECO:0007669"/>
    <property type="project" value="TreeGrafter"/>
</dbReference>
<comment type="similarity">
    <text evidence="3 12">Belongs to the PIGV family.</text>
</comment>
<evidence type="ECO:0000256" key="12">
    <source>
        <dbReference type="RuleBase" id="RU363112"/>
    </source>
</evidence>
<evidence type="ECO:0000256" key="9">
    <source>
        <dbReference type="ARBA" id="ARBA00022824"/>
    </source>
</evidence>
<evidence type="ECO:0000256" key="2">
    <source>
        <dbReference type="ARBA" id="ARBA00004687"/>
    </source>
</evidence>